<organism evidence="1 2">
    <name type="scientific">Diaminobutyricimonas aerilata</name>
    <dbReference type="NCBI Taxonomy" id="1162967"/>
    <lineage>
        <taxon>Bacteria</taxon>
        <taxon>Bacillati</taxon>
        <taxon>Actinomycetota</taxon>
        <taxon>Actinomycetes</taxon>
        <taxon>Micrococcales</taxon>
        <taxon>Microbacteriaceae</taxon>
        <taxon>Diaminobutyricimonas</taxon>
    </lineage>
</organism>
<evidence type="ECO:0000313" key="2">
    <source>
        <dbReference type="Proteomes" id="UP000228758"/>
    </source>
</evidence>
<protein>
    <submittedName>
        <fullName evidence="1">Winged helix DNA-binding protein</fullName>
    </submittedName>
</protein>
<dbReference type="GO" id="GO:0003677">
    <property type="term" value="F:DNA binding"/>
    <property type="evidence" value="ECO:0007669"/>
    <property type="project" value="UniProtKB-KW"/>
</dbReference>
<dbReference type="OrthoDB" id="9148135at2"/>
<dbReference type="EMBL" id="PGFF01000001">
    <property type="protein sequence ID" value="PJJ71990.1"/>
    <property type="molecule type" value="Genomic_DNA"/>
</dbReference>
<dbReference type="AlphaFoldDB" id="A0A2M9CJB5"/>
<reference evidence="1 2" key="1">
    <citation type="submission" date="2017-11" db="EMBL/GenBank/DDBJ databases">
        <title>Genomic Encyclopedia of Archaeal and Bacterial Type Strains, Phase II (KMG-II): From Individual Species to Whole Genera.</title>
        <authorList>
            <person name="Goeker M."/>
        </authorList>
    </citation>
    <scope>NUCLEOTIDE SEQUENCE [LARGE SCALE GENOMIC DNA]</scope>
    <source>
        <strain evidence="1 2">DSM 27393</strain>
    </source>
</reference>
<dbReference type="PANTHER" id="PTHR38479:SF2">
    <property type="entry name" value="WINGED HELIX DNA-BINDING DOMAIN-CONTAINING PROTEIN"/>
    <property type="match status" value="1"/>
</dbReference>
<comment type="caution">
    <text evidence="1">The sequence shown here is derived from an EMBL/GenBank/DDBJ whole genome shotgun (WGS) entry which is preliminary data.</text>
</comment>
<dbReference type="RefSeq" id="WP_157802266.1">
    <property type="nucleotide sequence ID" value="NZ_PGFF01000001.1"/>
</dbReference>
<accession>A0A2M9CJB5</accession>
<keyword evidence="2" id="KW-1185">Reference proteome</keyword>
<evidence type="ECO:0000313" key="1">
    <source>
        <dbReference type="EMBL" id="PJJ71990.1"/>
    </source>
</evidence>
<gene>
    <name evidence="1" type="ORF">CLV46_1550</name>
</gene>
<keyword evidence="1" id="KW-0238">DNA-binding</keyword>
<dbReference type="InterPro" id="IPR009351">
    <property type="entry name" value="AlkZ-like"/>
</dbReference>
<dbReference type="PANTHER" id="PTHR38479">
    <property type="entry name" value="LMO0824 PROTEIN"/>
    <property type="match status" value="1"/>
</dbReference>
<dbReference type="Proteomes" id="UP000228758">
    <property type="component" value="Unassembled WGS sequence"/>
</dbReference>
<name>A0A2M9CJB5_9MICO</name>
<dbReference type="Pfam" id="PF06224">
    <property type="entry name" value="AlkZ-like"/>
    <property type="match status" value="1"/>
</dbReference>
<proteinExistence type="predicted"/>
<sequence>MSSRVDDLRRITRWRLRAQLLHPTSASDPVDAVRHLLALQGQDHGGVLLSAALRAPGSSTAAVSAALESGRLIRSWPLRGTLHLLSPDDVAWMLDLTGDREVRASATIHAQRGLDDAVLAAAERVILAELAGGARTRPELFAALERAGIDPAGQRGYNILVWLALRQRLVVAAPSGKQQSFRAFEHAVPDPRRLERDDALGELARRYFRGHGPATERDLAHWSGLPLTDVRRGIAVAGDTLTRLAIDDTEYLIAPDVLDVVDPAPPVLLLPGFDEYLLGYADRSAALDPAHADAVVPGRNGMFRATVVRDGRVVALWRRRETRAGFTIEVEPLPGARQPASRALAASVDALGRALGAPARLARSED</sequence>